<proteinExistence type="predicted"/>
<dbReference type="Proteomes" id="UP000735302">
    <property type="component" value="Unassembled WGS sequence"/>
</dbReference>
<gene>
    <name evidence="2" type="ORF">PoB_007069600</name>
</gene>
<evidence type="ECO:0000313" key="3">
    <source>
        <dbReference type="Proteomes" id="UP000735302"/>
    </source>
</evidence>
<sequence length="95" mass="10747">MSLGQKKQEEADEVDYTCNEETPAKGEGLHGNGLSADWGPDDLYIDRRFQSFNFSSFEKIRVIVGVYKVDSKGSSASKFLVIFYIDKYDSIDPDH</sequence>
<name>A0AAV4DJZ0_9GAST</name>
<protein>
    <recommendedName>
        <fullName evidence="4">PITH domain-containing protein</fullName>
    </recommendedName>
</protein>
<dbReference type="EMBL" id="BLXT01007934">
    <property type="protein sequence ID" value="GFO44191.1"/>
    <property type="molecule type" value="Genomic_DNA"/>
</dbReference>
<organism evidence="2 3">
    <name type="scientific">Plakobranchus ocellatus</name>
    <dbReference type="NCBI Taxonomy" id="259542"/>
    <lineage>
        <taxon>Eukaryota</taxon>
        <taxon>Metazoa</taxon>
        <taxon>Spiralia</taxon>
        <taxon>Lophotrochozoa</taxon>
        <taxon>Mollusca</taxon>
        <taxon>Gastropoda</taxon>
        <taxon>Heterobranchia</taxon>
        <taxon>Euthyneura</taxon>
        <taxon>Panpulmonata</taxon>
        <taxon>Sacoglossa</taxon>
        <taxon>Placobranchoidea</taxon>
        <taxon>Plakobranchidae</taxon>
        <taxon>Plakobranchus</taxon>
    </lineage>
</organism>
<evidence type="ECO:0000313" key="2">
    <source>
        <dbReference type="EMBL" id="GFO44191.1"/>
    </source>
</evidence>
<keyword evidence="3" id="KW-1185">Reference proteome</keyword>
<evidence type="ECO:0008006" key="4">
    <source>
        <dbReference type="Google" id="ProtNLM"/>
    </source>
</evidence>
<evidence type="ECO:0000256" key="1">
    <source>
        <dbReference type="SAM" id="MobiDB-lite"/>
    </source>
</evidence>
<feature type="region of interest" description="Disordered" evidence="1">
    <location>
        <begin position="1"/>
        <end position="33"/>
    </location>
</feature>
<reference evidence="2 3" key="1">
    <citation type="journal article" date="2021" name="Elife">
        <title>Chloroplast acquisition without the gene transfer in kleptoplastic sea slugs, Plakobranchus ocellatus.</title>
        <authorList>
            <person name="Maeda T."/>
            <person name="Takahashi S."/>
            <person name="Yoshida T."/>
            <person name="Shimamura S."/>
            <person name="Takaki Y."/>
            <person name="Nagai Y."/>
            <person name="Toyoda A."/>
            <person name="Suzuki Y."/>
            <person name="Arimoto A."/>
            <person name="Ishii H."/>
            <person name="Satoh N."/>
            <person name="Nishiyama T."/>
            <person name="Hasebe M."/>
            <person name="Maruyama T."/>
            <person name="Minagawa J."/>
            <person name="Obokata J."/>
            <person name="Shigenobu S."/>
        </authorList>
    </citation>
    <scope>NUCLEOTIDE SEQUENCE [LARGE SCALE GENOMIC DNA]</scope>
</reference>
<dbReference type="AlphaFoldDB" id="A0AAV4DJZ0"/>
<comment type="caution">
    <text evidence="2">The sequence shown here is derived from an EMBL/GenBank/DDBJ whole genome shotgun (WGS) entry which is preliminary data.</text>
</comment>
<accession>A0AAV4DJZ0</accession>